<reference evidence="2" key="1">
    <citation type="submission" date="2023-08" db="EMBL/GenBank/DDBJ databases">
        <authorList>
            <person name="Audoor S."/>
            <person name="Bilcke G."/>
        </authorList>
    </citation>
    <scope>NUCLEOTIDE SEQUENCE</scope>
</reference>
<sequence>MLMSDKDQSTGSRTMNLGGETALNGRPKPSSLSRGKTYSVSTGGSSRNFGNTDYSNSPRSMAPRRNSFGSLSSVAERKKDRNSYLNKRKNRDGAGKRKDLIRNSLFSKVDTVFGEETSDVGDPSDVSFQNENSYLKRLLLSPTAASSSGKKKLNVDNCRLQKKKKPLKLPQIPIVTPSPASKRIDKTKVAAKVAERSSPKDKTPKSSSKLSAEQNEKRLSTDSTTSTAPTEASDSTDNDTLTAVTNSAASMTIAEEPVEIDYTELFNSFETVAVDVNFAEPPVERERKISFALQAQVASIADLIVCSSDASKNFEWEDLFYTEEELSDQRHEAFLEMCGLDDDD</sequence>
<evidence type="ECO:0000256" key="1">
    <source>
        <dbReference type="SAM" id="MobiDB-lite"/>
    </source>
</evidence>
<dbReference type="Proteomes" id="UP001295423">
    <property type="component" value="Unassembled WGS sequence"/>
</dbReference>
<protein>
    <submittedName>
        <fullName evidence="2">Uncharacterized protein</fullName>
    </submittedName>
</protein>
<proteinExistence type="predicted"/>
<dbReference type="EMBL" id="CAKOGP040002014">
    <property type="protein sequence ID" value="CAJ1959711.1"/>
    <property type="molecule type" value="Genomic_DNA"/>
</dbReference>
<accession>A0AAD2G1H1</accession>
<feature type="compositionally biased region" description="Polar residues" evidence="1">
    <location>
        <begin position="30"/>
        <end position="59"/>
    </location>
</feature>
<name>A0AAD2G1H1_9STRA</name>
<organism evidence="2 3">
    <name type="scientific">Cylindrotheca closterium</name>
    <dbReference type="NCBI Taxonomy" id="2856"/>
    <lineage>
        <taxon>Eukaryota</taxon>
        <taxon>Sar</taxon>
        <taxon>Stramenopiles</taxon>
        <taxon>Ochrophyta</taxon>
        <taxon>Bacillariophyta</taxon>
        <taxon>Bacillariophyceae</taxon>
        <taxon>Bacillariophycidae</taxon>
        <taxon>Bacillariales</taxon>
        <taxon>Bacillariaceae</taxon>
        <taxon>Cylindrotheca</taxon>
    </lineage>
</organism>
<feature type="compositionally biased region" description="Basic and acidic residues" evidence="1">
    <location>
        <begin position="182"/>
        <end position="204"/>
    </location>
</feature>
<comment type="caution">
    <text evidence="2">The sequence shown here is derived from an EMBL/GenBank/DDBJ whole genome shotgun (WGS) entry which is preliminary data.</text>
</comment>
<feature type="region of interest" description="Disordered" evidence="1">
    <location>
        <begin position="1"/>
        <end position="99"/>
    </location>
</feature>
<feature type="compositionally biased region" description="Polar residues" evidence="1">
    <location>
        <begin position="221"/>
        <end position="240"/>
    </location>
</feature>
<evidence type="ECO:0000313" key="2">
    <source>
        <dbReference type="EMBL" id="CAJ1959711.1"/>
    </source>
</evidence>
<gene>
    <name evidence="2" type="ORF">CYCCA115_LOCUS18130</name>
</gene>
<keyword evidence="3" id="KW-1185">Reference proteome</keyword>
<dbReference type="AlphaFoldDB" id="A0AAD2G1H1"/>
<evidence type="ECO:0000313" key="3">
    <source>
        <dbReference type="Proteomes" id="UP001295423"/>
    </source>
</evidence>
<feature type="region of interest" description="Disordered" evidence="1">
    <location>
        <begin position="141"/>
        <end position="240"/>
    </location>
</feature>